<feature type="region of interest" description="Disordered" evidence="2">
    <location>
        <begin position="596"/>
        <end position="615"/>
    </location>
</feature>
<feature type="domain" description="RING-type" evidence="4">
    <location>
        <begin position="716"/>
        <end position="756"/>
    </location>
</feature>
<keyword evidence="3" id="KW-0812">Transmembrane</keyword>
<dbReference type="SUPFAM" id="SSF57850">
    <property type="entry name" value="RING/U-box"/>
    <property type="match status" value="1"/>
</dbReference>
<sequence>MRTVRETVRQPSLLSPARIYRAAGAVADAAMRAVGLLGSRPADSSTCGSPGGEGPAGGDSWSSFFATWQFVCSLAIATLFFVVRLVRSLSQGGRPWPRAAVVAARVALLVWIVGLLINILLNMGSLLNSGGGVLAVVTQSATSAPAAAPPKPHPSRDPPIVAEAVATAVSNAAAVVASVASAAASAAASAVVGMAAPTGSPTPEFASEGSASFVVAADRIDAFDSDELPGWARILADSFFVDILAYEIIMRIYLLLYPSPNGRAPPYHHGSIDGDFLWAAVLHYSASIDLLPFVLFKWLQMAALLCHLASNMIVDDPGWKRMFDGIPRVVHWMRRTHLLWCIFMGRGAPWLLWVPDAILLVAAMLFYIGVETGLEMSPRLVGHDGDLPLDDIDDAMGDGIQVATGNARGVLAMREPSDALATSPAMAAAQRNQLPTAAQAEKLYHDFLTFSAALGSQAGGGQARRADSAGDDDADEDFDDTPWLSENSDAAAADDEPTQRHRGLRRRRSPRRRARAAEGGSSGEQASVSSSQAGDAGRSDDDADEDDVPIEEINDLLKDAYAAAGRSDTDSALDESYLCPDRIFTRQMRRAVLSGAPALPTAGGPQAAGAGTRRRASLPPHLTLSAQSLPLAASGSPPGSPASASGSGTGRPGSPARATAGAHAQRLASAVRDVAARAERFRRVLASHAPVARLVDALLARRRADNQRRNERVLKCVVCRAAMRDIILRPCNHLCLCDGCKTAMGQRGLGRCPVCSREVEGTVKIFWS</sequence>
<keyword evidence="1" id="KW-0862">Zinc</keyword>
<protein>
    <recommendedName>
        <fullName evidence="4">RING-type domain-containing protein</fullName>
    </recommendedName>
</protein>
<keyword evidence="1" id="KW-0479">Metal-binding</keyword>
<dbReference type="Gene3D" id="3.30.40.10">
    <property type="entry name" value="Zinc/RING finger domain, C3HC4 (zinc finger)"/>
    <property type="match status" value="1"/>
</dbReference>
<evidence type="ECO:0000256" key="1">
    <source>
        <dbReference type="PROSITE-ProRule" id="PRU00175"/>
    </source>
</evidence>
<dbReference type="EMBL" id="JADGIZ020000086">
    <property type="protein sequence ID" value="KAL2911820.1"/>
    <property type="molecule type" value="Genomic_DNA"/>
</dbReference>
<dbReference type="PANTHER" id="PTHR22696:SF1">
    <property type="entry name" value="E3 UBIQUITIN-PROTEIN LIGASE RNF26"/>
    <property type="match status" value="1"/>
</dbReference>
<proteinExistence type="predicted"/>
<evidence type="ECO:0000313" key="5">
    <source>
        <dbReference type="EMBL" id="KAL2911820.1"/>
    </source>
</evidence>
<feature type="region of interest" description="Disordered" evidence="2">
    <location>
        <begin position="629"/>
        <end position="663"/>
    </location>
</feature>
<keyword evidence="3" id="KW-1133">Transmembrane helix</keyword>
<evidence type="ECO:0000313" key="6">
    <source>
        <dbReference type="Proteomes" id="UP001527925"/>
    </source>
</evidence>
<accession>A0ABR4MX13</accession>
<evidence type="ECO:0000256" key="3">
    <source>
        <dbReference type="SAM" id="Phobius"/>
    </source>
</evidence>
<feature type="compositionally biased region" description="Low complexity" evidence="2">
    <location>
        <begin position="629"/>
        <end position="656"/>
    </location>
</feature>
<dbReference type="PANTHER" id="PTHR22696">
    <property type="entry name" value="E3 UBIQUITIN-PROTEIN LIGASE RNF26"/>
    <property type="match status" value="1"/>
</dbReference>
<feature type="compositionally biased region" description="Low complexity" evidence="2">
    <location>
        <begin position="517"/>
        <end position="536"/>
    </location>
</feature>
<name>A0ABR4MX13_9FUNG</name>
<dbReference type="PROSITE" id="PS50089">
    <property type="entry name" value="ZF_RING_2"/>
    <property type="match status" value="1"/>
</dbReference>
<dbReference type="Pfam" id="PF13920">
    <property type="entry name" value="zf-C3HC4_3"/>
    <property type="match status" value="1"/>
</dbReference>
<dbReference type="Proteomes" id="UP001527925">
    <property type="component" value="Unassembled WGS sequence"/>
</dbReference>
<reference evidence="5 6" key="1">
    <citation type="submission" date="2023-09" db="EMBL/GenBank/DDBJ databases">
        <title>Pangenome analysis of Batrachochytrium dendrobatidis and related Chytrids.</title>
        <authorList>
            <person name="Yacoub M.N."/>
            <person name="Stajich J.E."/>
            <person name="James T.Y."/>
        </authorList>
    </citation>
    <scope>NUCLEOTIDE SEQUENCE [LARGE SCALE GENOMIC DNA]</scope>
    <source>
        <strain evidence="5 6">JEL0888</strain>
    </source>
</reference>
<keyword evidence="3" id="KW-0472">Membrane</keyword>
<evidence type="ECO:0000256" key="2">
    <source>
        <dbReference type="SAM" id="MobiDB-lite"/>
    </source>
</evidence>
<keyword evidence="6" id="KW-1185">Reference proteome</keyword>
<feature type="compositionally biased region" description="Basic residues" evidence="2">
    <location>
        <begin position="500"/>
        <end position="514"/>
    </location>
</feature>
<evidence type="ECO:0000259" key="4">
    <source>
        <dbReference type="PROSITE" id="PS50089"/>
    </source>
</evidence>
<dbReference type="InterPro" id="IPR001841">
    <property type="entry name" value="Znf_RING"/>
</dbReference>
<feature type="region of interest" description="Disordered" evidence="2">
    <location>
        <begin position="458"/>
        <end position="546"/>
    </location>
</feature>
<organism evidence="5 6">
    <name type="scientific">Polyrhizophydium stewartii</name>
    <dbReference type="NCBI Taxonomy" id="2732419"/>
    <lineage>
        <taxon>Eukaryota</taxon>
        <taxon>Fungi</taxon>
        <taxon>Fungi incertae sedis</taxon>
        <taxon>Chytridiomycota</taxon>
        <taxon>Chytridiomycota incertae sedis</taxon>
        <taxon>Chytridiomycetes</taxon>
        <taxon>Rhizophydiales</taxon>
        <taxon>Rhizophydiales incertae sedis</taxon>
        <taxon>Polyrhizophydium</taxon>
    </lineage>
</organism>
<dbReference type="InterPro" id="IPR013083">
    <property type="entry name" value="Znf_RING/FYVE/PHD"/>
</dbReference>
<feature type="compositionally biased region" description="Acidic residues" evidence="2">
    <location>
        <begin position="469"/>
        <end position="480"/>
    </location>
</feature>
<keyword evidence="1" id="KW-0863">Zinc-finger</keyword>
<comment type="caution">
    <text evidence="5">The sequence shown here is derived from an EMBL/GenBank/DDBJ whole genome shotgun (WGS) entry which is preliminary data.</text>
</comment>
<feature type="compositionally biased region" description="Low complexity" evidence="2">
    <location>
        <begin position="596"/>
        <end position="611"/>
    </location>
</feature>
<gene>
    <name evidence="5" type="ORF">HK105_208670</name>
</gene>
<feature type="transmembrane region" description="Helical" evidence="3">
    <location>
        <begin position="65"/>
        <end position="87"/>
    </location>
</feature>
<feature type="transmembrane region" description="Helical" evidence="3">
    <location>
        <begin position="99"/>
        <end position="121"/>
    </location>
</feature>